<protein>
    <submittedName>
        <fullName evidence="1">Uncharacterized protein</fullName>
    </submittedName>
</protein>
<sequence>MSASRCRPYVSRPSLHYSDKQPFSRSLNVLHIAHCTLHIACPEDPRRRVLACEGRLAGSSDPTLRGVLVLERCTSLGAHRNCAVLVTYRRIQVAIAPSKALRARRYTFIHGEDEKARYAVTEKSLEYAMNIPTALHRFMQVIGACIRLSGALATRVCSELVELKIRLMSIIAVRVYRA</sequence>
<dbReference type="Proteomes" id="UP000800036">
    <property type="component" value="Unassembled WGS sequence"/>
</dbReference>
<reference evidence="1" key="1">
    <citation type="journal article" date="2020" name="Stud. Mycol.">
        <title>101 Dothideomycetes genomes: a test case for predicting lifestyles and emergence of pathogens.</title>
        <authorList>
            <person name="Haridas S."/>
            <person name="Albert R."/>
            <person name="Binder M."/>
            <person name="Bloem J."/>
            <person name="Labutti K."/>
            <person name="Salamov A."/>
            <person name="Andreopoulos B."/>
            <person name="Baker S."/>
            <person name="Barry K."/>
            <person name="Bills G."/>
            <person name="Bluhm B."/>
            <person name="Cannon C."/>
            <person name="Castanera R."/>
            <person name="Culley D."/>
            <person name="Daum C."/>
            <person name="Ezra D."/>
            <person name="Gonzalez J."/>
            <person name="Henrissat B."/>
            <person name="Kuo A."/>
            <person name="Liang C."/>
            <person name="Lipzen A."/>
            <person name="Lutzoni F."/>
            <person name="Magnuson J."/>
            <person name="Mondo S."/>
            <person name="Nolan M."/>
            <person name="Ohm R."/>
            <person name="Pangilinan J."/>
            <person name="Park H.-J."/>
            <person name="Ramirez L."/>
            <person name="Alfaro M."/>
            <person name="Sun H."/>
            <person name="Tritt A."/>
            <person name="Yoshinaga Y."/>
            <person name="Zwiers L.-H."/>
            <person name="Turgeon B."/>
            <person name="Goodwin S."/>
            <person name="Spatafora J."/>
            <person name="Crous P."/>
            <person name="Grigoriev I."/>
        </authorList>
    </citation>
    <scope>NUCLEOTIDE SEQUENCE</scope>
    <source>
        <strain evidence="1">CBS 107.79</strain>
    </source>
</reference>
<name>A0A6A5VBZ4_9PLEO</name>
<dbReference type="EMBL" id="ML976678">
    <property type="protein sequence ID" value="KAF1973869.1"/>
    <property type="molecule type" value="Genomic_DNA"/>
</dbReference>
<organism evidence="1 2">
    <name type="scientific">Bimuria novae-zelandiae CBS 107.79</name>
    <dbReference type="NCBI Taxonomy" id="1447943"/>
    <lineage>
        <taxon>Eukaryota</taxon>
        <taxon>Fungi</taxon>
        <taxon>Dikarya</taxon>
        <taxon>Ascomycota</taxon>
        <taxon>Pezizomycotina</taxon>
        <taxon>Dothideomycetes</taxon>
        <taxon>Pleosporomycetidae</taxon>
        <taxon>Pleosporales</taxon>
        <taxon>Massarineae</taxon>
        <taxon>Didymosphaeriaceae</taxon>
        <taxon>Bimuria</taxon>
    </lineage>
</organism>
<accession>A0A6A5VBZ4</accession>
<dbReference type="AlphaFoldDB" id="A0A6A5VBZ4"/>
<keyword evidence="2" id="KW-1185">Reference proteome</keyword>
<proteinExistence type="predicted"/>
<evidence type="ECO:0000313" key="1">
    <source>
        <dbReference type="EMBL" id="KAF1973869.1"/>
    </source>
</evidence>
<evidence type="ECO:0000313" key="2">
    <source>
        <dbReference type="Proteomes" id="UP000800036"/>
    </source>
</evidence>
<gene>
    <name evidence="1" type="ORF">BU23DRAFT_125758</name>
</gene>